<evidence type="ECO:0000256" key="4">
    <source>
        <dbReference type="ARBA" id="ARBA00022801"/>
    </source>
</evidence>
<dbReference type="GO" id="GO:0004526">
    <property type="term" value="F:ribonuclease P activity"/>
    <property type="evidence" value="ECO:0007669"/>
    <property type="project" value="UniProtKB-UniRule"/>
</dbReference>
<name>A0A840S8V5_9BURK</name>
<dbReference type="InterPro" id="IPR014721">
    <property type="entry name" value="Ribsml_uS5_D2-typ_fold_subgr"/>
</dbReference>
<evidence type="ECO:0000256" key="1">
    <source>
        <dbReference type="ARBA" id="ARBA00022694"/>
    </source>
</evidence>
<keyword evidence="3 6" id="KW-0255">Endonuclease</keyword>
<keyword evidence="9" id="KW-1185">Reference proteome</keyword>
<dbReference type="Proteomes" id="UP000554837">
    <property type="component" value="Unassembled WGS sequence"/>
</dbReference>
<dbReference type="SUPFAM" id="SSF54211">
    <property type="entry name" value="Ribosomal protein S5 domain 2-like"/>
    <property type="match status" value="1"/>
</dbReference>
<dbReference type="GO" id="GO:0000049">
    <property type="term" value="F:tRNA binding"/>
    <property type="evidence" value="ECO:0007669"/>
    <property type="project" value="UniProtKB-UniRule"/>
</dbReference>
<dbReference type="GO" id="GO:0001682">
    <property type="term" value="P:tRNA 5'-leader removal"/>
    <property type="evidence" value="ECO:0007669"/>
    <property type="project" value="UniProtKB-UniRule"/>
</dbReference>
<proteinExistence type="inferred from homology"/>
<comment type="function">
    <text evidence="6">RNaseP catalyzes the removal of the 5'-leader sequence from pre-tRNA to produce the mature 5'-terminus. It can also cleave other RNA substrates such as 4.5S RNA. The protein component plays an auxiliary but essential role in vivo by binding to the 5'-leader sequence and broadening the substrate specificity of the ribozyme.</text>
</comment>
<keyword evidence="2 6" id="KW-0540">Nuclease</keyword>
<keyword evidence="4 6" id="KW-0378">Hydrolase</keyword>
<evidence type="ECO:0000256" key="6">
    <source>
        <dbReference type="HAMAP-Rule" id="MF_00227"/>
    </source>
</evidence>
<evidence type="ECO:0000256" key="5">
    <source>
        <dbReference type="ARBA" id="ARBA00022884"/>
    </source>
</evidence>
<dbReference type="InterPro" id="IPR020568">
    <property type="entry name" value="Ribosomal_Su5_D2-typ_SF"/>
</dbReference>
<evidence type="ECO:0000256" key="2">
    <source>
        <dbReference type="ARBA" id="ARBA00022722"/>
    </source>
</evidence>
<dbReference type="RefSeq" id="WP_138858235.1">
    <property type="nucleotide sequence ID" value="NZ_CP040709.1"/>
</dbReference>
<feature type="region of interest" description="Disordered" evidence="7">
    <location>
        <begin position="48"/>
        <end position="76"/>
    </location>
</feature>
<reference evidence="8 9" key="1">
    <citation type="submission" date="2020-08" db="EMBL/GenBank/DDBJ databases">
        <title>Genomic Encyclopedia of Type Strains, Phase IV (KMG-IV): sequencing the most valuable type-strain genomes for metagenomic binning, comparative biology and taxonomic classification.</title>
        <authorList>
            <person name="Goeker M."/>
        </authorList>
    </citation>
    <scope>NUCLEOTIDE SEQUENCE [LARGE SCALE GENOMIC DNA]</scope>
    <source>
        <strain evidence="8 9">DSM 23958</strain>
    </source>
</reference>
<protein>
    <recommendedName>
        <fullName evidence="6">Ribonuclease P protein component</fullName>
        <shortName evidence="6">RNase P protein</shortName>
        <shortName evidence="6">RNaseP protein</shortName>
        <ecNumber evidence="6">3.1.26.5</ecNumber>
    </recommendedName>
    <alternativeName>
        <fullName evidence="6">Protein C5</fullName>
    </alternativeName>
</protein>
<keyword evidence="1 6" id="KW-0819">tRNA processing</keyword>
<dbReference type="HAMAP" id="MF_00227">
    <property type="entry name" value="RNase_P"/>
    <property type="match status" value="1"/>
</dbReference>
<comment type="caution">
    <text evidence="8">The sequence shown here is derived from an EMBL/GenBank/DDBJ whole genome shotgun (WGS) entry which is preliminary data.</text>
</comment>
<sequence length="172" mass="18952">MVAPLPDALGRIQRAVDFERVLQSGSRARSHWFALHYLADAPSRPGAHNLSTACPPDGHSVVDEAPTEAPPPSPSVPSARWLGLVVPKRLARRSVTRSLVKRLGRAGLAEQLKSSTPLPAGLWVLRLRTPIDRKAFPSATSEALRKVLREDLDLLWRRALNPRPPKPRGERP</sequence>
<evidence type="ECO:0000256" key="7">
    <source>
        <dbReference type="SAM" id="MobiDB-lite"/>
    </source>
</evidence>
<dbReference type="AlphaFoldDB" id="A0A840S8V5"/>
<dbReference type="Gene3D" id="3.30.230.10">
    <property type="match status" value="1"/>
</dbReference>
<evidence type="ECO:0000313" key="9">
    <source>
        <dbReference type="Proteomes" id="UP000554837"/>
    </source>
</evidence>
<dbReference type="EC" id="3.1.26.5" evidence="6"/>
<dbReference type="OrthoDB" id="398329at2"/>
<organism evidence="8 9">
    <name type="scientific">Inhella inkyongensis</name>
    <dbReference type="NCBI Taxonomy" id="392593"/>
    <lineage>
        <taxon>Bacteria</taxon>
        <taxon>Pseudomonadati</taxon>
        <taxon>Pseudomonadota</taxon>
        <taxon>Betaproteobacteria</taxon>
        <taxon>Burkholderiales</taxon>
        <taxon>Sphaerotilaceae</taxon>
        <taxon>Inhella</taxon>
    </lineage>
</organism>
<accession>A0A840S8V5</accession>
<comment type="similarity">
    <text evidence="6">Belongs to the RnpA family.</text>
</comment>
<evidence type="ECO:0000256" key="3">
    <source>
        <dbReference type="ARBA" id="ARBA00022759"/>
    </source>
</evidence>
<dbReference type="Pfam" id="PF00825">
    <property type="entry name" value="Ribonuclease_P"/>
    <property type="match status" value="1"/>
</dbReference>
<dbReference type="EMBL" id="JACHHO010000003">
    <property type="protein sequence ID" value="MBB5205224.1"/>
    <property type="molecule type" value="Genomic_DNA"/>
</dbReference>
<gene>
    <name evidence="6" type="primary">rnpA</name>
    <name evidence="8" type="ORF">HNQ51_002543</name>
</gene>
<dbReference type="InterPro" id="IPR000100">
    <property type="entry name" value="RNase_P"/>
</dbReference>
<evidence type="ECO:0000313" key="8">
    <source>
        <dbReference type="EMBL" id="MBB5205224.1"/>
    </source>
</evidence>
<keyword evidence="5 6" id="KW-0694">RNA-binding</keyword>
<comment type="catalytic activity">
    <reaction evidence="6">
        <text>Endonucleolytic cleavage of RNA, removing 5'-extranucleotides from tRNA precursor.</text>
        <dbReference type="EC" id="3.1.26.5"/>
    </reaction>
</comment>
<comment type="subunit">
    <text evidence="6">Consists of a catalytic RNA component (M1 or rnpB) and a protein subunit.</text>
</comment>